<name>A0AAE0L4X7_9CHLO</name>
<gene>
    <name evidence="5" type="ORF">CYMTET_19793</name>
</gene>
<comment type="caution">
    <text evidence="5">The sequence shown here is derived from an EMBL/GenBank/DDBJ whole genome shotgun (WGS) entry which is preliminary data.</text>
</comment>
<dbReference type="Pfam" id="PF12796">
    <property type="entry name" value="Ank_2"/>
    <property type="match status" value="1"/>
</dbReference>
<dbReference type="PROSITE" id="PS50088">
    <property type="entry name" value="ANK_REPEAT"/>
    <property type="match status" value="2"/>
</dbReference>
<dbReference type="SMART" id="SM00248">
    <property type="entry name" value="ANK"/>
    <property type="match status" value="2"/>
</dbReference>
<protein>
    <submittedName>
        <fullName evidence="5">Uncharacterized protein</fullName>
    </submittedName>
</protein>
<dbReference type="PANTHER" id="PTHR24171">
    <property type="entry name" value="ANKYRIN REPEAT DOMAIN-CONTAINING PROTEIN 39-RELATED"/>
    <property type="match status" value="1"/>
</dbReference>
<evidence type="ECO:0000256" key="3">
    <source>
        <dbReference type="PROSITE-ProRule" id="PRU00023"/>
    </source>
</evidence>
<organism evidence="5 6">
    <name type="scientific">Cymbomonas tetramitiformis</name>
    <dbReference type="NCBI Taxonomy" id="36881"/>
    <lineage>
        <taxon>Eukaryota</taxon>
        <taxon>Viridiplantae</taxon>
        <taxon>Chlorophyta</taxon>
        <taxon>Pyramimonadophyceae</taxon>
        <taxon>Pyramimonadales</taxon>
        <taxon>Pyramimonadaceae</taxon>
        <taxon>Cymbomonas</taxon>
    </lineage>
</organism>
<proteinExistence type="predicted"/>
<feature type="compositionally biased region" description="Basic and acidic residues" evidence="4">
    <location>
        <begin position="137"/>
        <end position="146"/>
    </location>
</feature>
<dbReference type="EMBL" id="LGRX02009299">
    <property type="protein sequence ID" value="KAK3271880.1"/>
    <property type="molecule type" value="Genomic_DNA"/>
</dbReference>
<keyword evidence="6" id="KW-1185">Reference proteome</keyword>
<feature type="region of interest" description="Disordered" evidence="4">
    <location>
        <begin position="1"/>
        <end position="25"/>
    </location>
</feature>
<keyword evidence="2 3" id="KW-0040">ANK repeat</keyword>
<feature type="repeat" description="ANK" evidence="3">
    <location>
        <begin position="95"/>
        <end position="127"/>
    </location>
</feature>
<dbReference type="AlphaFoldDB" id="A0AAE0L4X7"/>
<evidence type="ECO:0000256" key="2">
    <source>
        <dbReference type="ARBA" id="ARBA00023043"/>
    </source>
</evidence>
<accession>A0AAE0L4X7</accession>
<keyword evidence="1" id="KW-0677">Repeat</keyword>
<dbReference type="Gene3D" id="1.25.40.20">
    <property type="entry name" value="Ankyrin repeat-containing domain"/>
    <property type="match status" value="2"/>
</dbReference>
<feature type="compositionally biased region" description="Polar residues" evidence="4">
    <location>
        <begin position="127"/>
        <end position="136"/>
    </location>
</feature>
<dbReference type="InterPro" id="IPR036770">
    <property type="entry name" value="Ankyrin_rpt-contain_sf"/>
</dbReference>
<reference evidence="5 6" key="1">
    <citation type="journal article" date="2015" name="Genome Biol. Evol.">
        <title>Comparative Genomics of a Bacterivorous Green Alga Reveals Evolutionary Causalities and Consequences of Phago-Mixotrophic Mode of Nutrition.</title>
        <authorList>
            <person name="Burns J.A."/>
            <person name="Paasch A."/>
            <person name="Narechania A."/>
            <person name="Kim E."/>
        </authorList>
    </citation>
    <scope>NUCLEOTIDE SEQUENCE [LARGE SCALE GENOMIC DNA]</scope>
    <source>
        <strain evidence="5 6">PLY_AMNH</strain>
    </source>
</reference>
<evidence type="ECO:0000313" key="5">
    <source>
        <dbReference type="EMBL" id="KAK3271880.1"/>
    </source>
</evidence>
<evidence type="ECO:0000256" key="1">
    <source>
        <dbReference type="ARBA" id="ARBA00022737"/>
    </source>
</evidence>
<dbReference type="Proteomes" id="UP001190700">
    <property type="component" value="Unassembled WGS sequence"/>
</dbReference>
<evidence type="ECO:0000256" key="4">
    <source>
        <dbReference type="SAM" id="MobiDB-lite"/>
    </source>
</evidence>
<sequence>MTAASELLDEAVATPPFSPPDAQSHDLPSLLPSFHVLAQTGKVEDVLARLEGGEKVDQRDKQGHTALHCAAGFNQVKIVELLLVWGADVEVKNDMGYTPLHVAAHNGKHEVVSTLLANNADVMATDQKGQTPLQVTKQDDPAEKPDLQNGLDNLESPDGQDGLSKVSKMLLEASKEAEAINEVNKILEREKNGPRCDSPFRWLLRSRTPKSSGMSLRGDEESERIVYEFMEENENGRPIVTPIGPPRDEDLKEVDQMLQEVGTPKKGVKRDASLT</sequence>
<dbReference type="InterPro" id="IPR002110">
    <property type="entry name" value="Ankyrin_rpt"/>
</dbReference>
<feature type="region of interest" description="Disordered" evidence="4">
    <location>
        <begin position="125"/>
        <end position="162"/>
    </location>
</feature>
<feature type="repeat" description="ANK" evidence="3">
    <location>
        <begin position="62"/>
        <end position="94"/>
    </location>
</feature>
<dbReference type="PROSITE" id="PS50297">
    <property type="entry name" value="ANK_REP_REGION"/>
    <property type="match status" value="2"/>
</dbReference>
<dbReference type="SUPFAM" id="SSF48403">
    <property type="entry name" value="Ankyrin repeat"/>
    <property type="match status" value="1"/>
</dbReference>
<evidence type="ECO:0000313" key="6">
    <source>
        <dbReference type="Proteomes" id="UP001190700"/>
    </source>
</evidence>